<protein>
    <recommendedName>
        <fullName evidence="1">PD-(D/E)XK endonuclease-like domain-containing protein</fullName>
    </recommendedName>
</protein>
<comment type="caution">
    <text evidence="2">The sequence shown here is derived from an EMBL/GenBank/DDBJ whole genome shotgun (WGS) entry which is preliminary data.</text>
</comment>
<evidence type="ECO:0000259" key="1">
    <source>
        <dbReference type="Pfam" id="PF12705"/>
    </source>
</evidence>
<accession>A0A2H0KM73</accession>
<feature type="non-terminal residue" evidence="2">
    <location>
        <position position="1"/>
    </location>
</feature>
<feature type="domain" description="PD-(D/E)XK endonuclease-like" evidence="1">
    <location>
        <begin position="43"/>
        <end position="97"/>
    </location>
</feature>
<dbReference type="EMBL" id="PCVL01000050">
    <property type="protein sequence ID" value="PIQ72339.1"/>
    <property type="molecule type" value="Genomic_DNA"/>
</dbReference>
<name>A0A2H0KM73_9BACT</name>
<dbReference type="Proteomes" id="UP000229570">
    <property type="component" value="Unassembled WGS sequence"/>
</dbReference>
<evidence type="ECO:0000313" key="2">
    <source>
        <dbReference type="EMBL" id="PIQ72339.1"/>
    </source>
</evidence>
<dbReference type="Pfam" id="PF12705">
    <property type="entry name" value="PDDEXK_1"/>
    <property type="match status" value="1"/>
</dbReference>
<organism evidence="2 3">
    <name type="scientific">Candidatus Roizmanbacteria bacterium CG11_big_fil_rev_8_21_14_0_20_35_14</name>
    <dbReference type="NCBI Taxonomy" id="1974855"/>
    <lineage>
        <taxon>Bacteria</taxon>
        <taxon>Candidatus Roizmaniibacteriota</taxon>
    </lineage>
</organism>
<dbReference type="InterPro" id="IPR038726">
    <property type="entry name" value="PDDEXK_AddAB-type"/>
</dbReference>
<gene>
    <name evidence="2" type="ORF">COV86_03505</name>
</gene>
<proteinExistence type="predicted"/>
<evidence type="ECO:0000313" key="3">
    <source>
        <dbReference type="Proteomes" id="UP000229570"/>
    </source>
</evidence>
<dbReference type="AlphaFoldDB" id="A0A2H0KM73"/>
<sequence length="337" mass="40239">DFNPDNRFNACHYFDPANNPLECGYCKKEEYYRCLSHNGQIPLSYSSVSSFLTCRYLYYLQAIRGIQVCDSAKSSPLKMGTLWDAVIQKYYNGIDRNTGSPYNISKIITKYEIADRDVAKVRGLYRAYKMLEIQIDPDCELQAKIDYTLPFNKVWGNGIPVEVFIDGYYDRKYFNYFVENKLSGRPDTYLDPWFIQSQIGTYFLVDPSLEFCIMEVVRTPSLKSIGKYKEEDNEEYEERVYQDVLSRPSHYFLGYSHETHKYGKKFYRTEFNLEELRDRYTHIFREYWEARLFNGWYKNDRVCTNILPGIQCDMLQICRYNNMSETMYRIRQRPVTF</sequence>
<reference evidence="2 3" key="1">
    <citation type="submission" date="2017-09" db="EMBL/GenBank/DDBJ databases">
        <title>Depth-based differentiation of microbial function through sediment-hosted aquifers and enrichment of novel symbionts in the deep terrestrial subsurface.</title>
        <authorList>
            <person name="Probst A.J."/>
            <person name="Ladd B."/>
            <person name="Jarett J.K."/>
            <person name="Geller-Mcgrath D.E."/>
            <person name="Sieber C.M."/>
            <person name="Emerson J.B."/>
            <person name="Anantharaman K."/>
            <person name="Thomas B.C."/>
            <person name="Malmstrom R."/>
            <person name="Stieglmeier M."/>
            <person name="Klingl A."/>
            <person name="Woyke T."/>
            <person name="Ryan C.M."/>
            <person name="Banfield J.F."/>
        </authorList>
    </citation>
    <scope>NUCLEOTIDE SEQUENCE [LARGE SCALE GENOMIC DNA]</scope>
    <source>
        <strain evidence="2">CG11_big_fil_rev_8_21_14_0_20_35_14</strain>
    </source>
</reference>